<dbReference type="EMBL" id="JAQIZT010000011">
    <property type="protein sequence ID" value="KAJ6979181.1"/>
    <property type="molecule type" value="Genomic_DNA"/>
</dbReference>
<comment type="caution">
    <text evidence="1">The sequence shown here is derived from an EMBL/GenBank/DDBJ whole genome shotgun (WGS) entry which is preliminary data.</text>
</comment>
<accession>A0AAD6M568</accession>
<name>A0AAD6M568_9ROSI</name>
<keyword evidence="2" id="KW-1185">Reference proteome</keyword>
<evidence type="ECO:0000313" key="1">
    <source>
        <dbReference type="EMBL" id="KAJ6979181.1"/>
    </source>
</evidence>
<proteinExistence type="predicted"/>
<dbReference type="AlphaFoldDB" id="A0AAD6M568"/>
<gene>
    <name evidence="1" type="ORF">NC653_027362</name>
</gene>
<reference evidence="1" key="1">
    <citation type="journal article" date="2023" name="Mol. Ecol. Resour.">
        <title>Chromosome-level genome assembly of a triploid poplar Populus alba 'Berolinensis'.</title>
        <authorList>
            <person name="Chen S."/>
            <person name="Yu Y."/>
            <person name="Wang X."/>
            <person name="Wang S."/>
            <person name="Zhang T."/>
            <person name="Zhou Y."/>
            <person name="He R."/>
            <person name="Meng N."/>
            <person name="Wang Y."/>
            <person name="Liu W."/>
            <person name="Liu Z."/>
            <person name="Liu J."/>
            <person name="Guo Q."/>
            <person name="Huang H."/>
            <person name="Sederoff R.R."/>
            <person name="Wang G."/>
            <person name="Qu G."/>
            <person name="Chen S."/>
        </authorList>
    </citation>
    <scope>NUCLEOTIDE SEQUENCE</scope>
    <source>
        <strain evidence="1">SC-2020</strain>
    </source>
</reference>
<evidence type="ECO:0000313" key="2">
    <source>
        <dbReference type="Proteomes" id="UP001164929"/>
    </source>
</evidence>
<protein>
    <submittedName>
        <fullName evidence="1">Uncharacterized protein</fullName>
    </submittedName>
</protein>
<sequence length="69" mass="7800">MKSRPDGRPCLKNQTINSSLICNNSSISSLICYYQFLGSLRNEKEIMRFICQIDRNTRASLVGSKRSVG</sequence>
<dbReference type="Proteomes" id="UP001164929">
    <property type="component" value="Chromosome 11"/>
</dbReference>
<organism evidence="1 2">
    <name type="scientific">Populus alba x Populus x berolinensis</name>
    <dbReference type="NCBI Taxonomy" id="444605"/>
    <lineage>
        <taxon>Eukaryota</taxon>
        <taxon>Viridiplantae</taxon>
        <taxon>Streptophyta</taxon>
        <taxon>Embryophyta</taxon>
        <taxon>Tracheophyta</taxon>
        <taxon>Spermatophyta</taxon>
        <taxon>Magnoliopsida</taxon>
        <taxon>eudicotyledons</taxon>
        <taxon>Gunneridae</taxon>
        <taxon>Pentapetalae</taxon>
        <taxon>rosids</taxon>
        <taxon>fabids</taxon>
        <taxon>Malpighiales</taxon>
        <taxon>Salicaceae</taxon>
        <taxon>Saliceae</taxon>
        <taxon>Populus</taxon>
    </lineage>
</organism>